<keyword evidence="3 5" id="KW-0456">Lyase</keyword>
<keyword evidence="4 5" id="KW-0704">Schiff base</keyword>
<evidence type="ECO:0000313" key="7">
    <source>
        <dbReference type="Proteomes" id="UP000243333"/>
    </source>
</evidence>
<evidence type="ECO:0000256" key="1">
    <source>
        <dbReference type="ARBA" id="ARBA00001864"/>
    </source>
</evidence>
<dbReference type="GO" id="GO:0009073">
    <property type="term" value="P:aromatic amino acid family biosynthetic process"/>
    <property type="evidence" value="ECO:0007669"/>
    <property type="project" value="UniProtKB-KW"/>
</dbReference>
<proteinExistence type="inferred from homology"/>
<comment type="pathway">
    <text evidence="5">Metabolic intermediate biosynthesis; chorismate biosynthesis; chorismate from D-erythrose 4-phosphate and phosphoenolpyruvate: step 3/7.</text>
</comment>
<dbReference type="FunFam" id="3.20.20.70:FF:000047">
    <property type="entry name" value="3-dehydroquinate dehydratase"/>
    <property type="match status" value="1"/>
</dbReference>
<dbReference type="Proteomes" id="UP000243333">
    <property type="component" value="Unassembled WGS sequence"/>
</dbReference>
<feature type="binding site" evidence="5">
    <location>
        <position position="232"/>
    </location>
    <ligand>
        <name>3-dehydroquinate</name>
        <dbReference type="ChEBI" id="CHEBI:32364"/>
    </ligand>
</feature>
<dbReference type="InterPro" id="IPR013785">
    <property type="entry name" value="Aldolase_TIM"/>
</dbReference>
<evidence type="ECO:0000256" key="4">
    <source>
        <dbReference type="ARBA" id="ARBA00023270"/>
    </source>
</evidence>
<comment type="subunit">
    <text evidence="5">Homodimer.</text>
</comment>
<dbReference type="EMBL" id="FNBU01000011">
    <property type="protein sequence ID" value="SDF46417.1"/>
    <property type="molecule type" value="Genomic_DNA"/>
</dbReference>
<keyword evidence="2 5" id="KW-0057">Aromatic amino acid biosynthesis</keyword>
<comment type="similarity">
    <text evidence="5">Belongs to the type-I 3-dehydroquinase family.</text>
</comment>
<comment type="function">
    <text evidence="5">Involved in the third step of the chorismate pathway, which leads to the biosynthesis of aromatic amino acids. Catalyzes the cis-dehydration of 3-dehydroquinate (DHQ) and introduces the first double bond of the aromatic ring to yield 3-dehydroshikimate.</text>
</comment>
<evidence type="ECO:0000256" key="5">
    <source>
        <dbReference type="HAMAP-Rule" id="MF_00214"/>
    </source>
</evidence>
<dbReference type="GO" id="GO:0003855">
    <property type="term" value="F:3-dehydroquinate dehydratase activity"/>
    <property type="evidence" value="ECO:0007669"/>
    <property type="project" value="UniProtKB-UniRule"/>
</dbReference>
<dbReference type="GO" id="GO:0008652">
    <property type="term" value="P:amino acid biosynthetic process"/>
    <property type="evidence" value="ECO:0007669"/>
    <property type="project" value="UniProtKB-KW"/>
</dbReference>
<feature type="binding site" evidence="5">
    <location>
        <position position="228"/>
    </location>
    <ligand>
        <name>3-dehydroquinate</name>
        <dbReference type="ChEBI" id="CHEBI:32364"/>
    </ligand>
</feature>
<evidence type="ECO:0000256" key="3">
    <source>
        <dbReference type="ARBA" id="ARBA00023239"/>
    </source>
</evidence>
<dbReference type="PANTHER" id="PTHR43699:SF1">
    <property type="entry name" value="3-DEHYDROQUINATE DEHYDRATASE"/>
    <property type="match status" value="1"/>
</dbReference>
<dbReference type="RefSeq" id="WP_245690370.1">
    <property type="nucleotide sequence ID" value="NZ_FNBU01000011.1"/>
</dbReference>
<comment type="catalytic activity">
    <reaction evidence="1 5">
        <text>3-dehydroquinate = 3-dehydroshikimate + H2O</text>
        <dbReference type="Rhea" id="RHEA:21096"/>
        <dbReference type="ChEBI" id="CHEBI:15377"/>
        <dbReference type="ChEBI" id="CHEBI:16630"/>
        <dbReference type="ChEBI" id="CHEBI:32364"/>
        <dbReference type="EC" id="4.2.1.10"/>
    </reaction>
</comment>
<protein>
    <recommendedName>
        <fullName evidence="5">3-dehydroquinate dehydratase</fullName>
        <shortName evidence="5">3-dehydroquinase</shortName>
        <ecNumber evidence="5">4.2.1.10</ecNumber>
    </recommendedName>
    <alternativeName>
        <fullName evidence="5">Type I DHQase</fullName>
    </alternativeName>
    <alternativeName>
        <fullName evidence="5">Type I dehydroquinase</fullName>
        <shortName evidence="5">DHQ1</shortName>
    </alternativeName>
</protein>
<dbReference type="AlphaFoldDB" id="A0A1G7LA55"/>
<evidence type="ECO:0000313" key="6">
    <source>
        <dbReference type="EMBL" id="SDF46417.1"/>
    </source>
</evidence>
<dbReference type="GO" id="GO:0009423">
    <property type="term" value="P:chorismate biosynthetic process"/>
    <property type="evidence" value="ECO:0007669"/>
    <property type="project" value="UniProtKB-UniRule"/>
</dbReference>
<sequence length="254" mass="27770">MNNTMIGQGTKPLICVPLVGRTGDAVMAELSEVLVKKPDVIEWRADFFGDISQSDEVIRIANWIKKAAGDIPFIFTVRSRREGGQPITLNDHDILELLINICQNTGWEYIDYELSNPPAYIECLRTVALKTKKKIIGSFHDFEGTPAADILLQKFAQAVQYQLDVAKVAVMPRTLEDVLALLQVTLAAKRLVNIPIITISMGRYGVISRMIGGVFGSALSFAIGANSSAPGQIQIDDLRTVLTVIEKAIGASNN</sequence>
<organism evidence="6 7">
    <name type="scientific">Sporolituus thermophilus DSM 23256</name>
    <dbReference type="NCBI Taxonomy" id="1123285"/>
    <lineage>
        <taxon>Bacteria</taxon>
        <taxon>Bacillati</taxon>
        <taxon>Bacillota</taxon>
        <taxon>Negativicutes</taxon>
        <taxon>Selenomonadales</taxon>
        <taxon>Sporomusaceae</taxon>
        <taxon>Sporolituus</taxon>
    </lineage>
</organism>
<dbReference type="EC" id="4.2.1.10" evidence="5"/>
<keyword evidence="5" id="KW-0028">Amino-acid biosynthesis</keyword>
<reference evidence="7" key="1">
    <citation type="submission" date="2016-10" db="EMBL/GenBank/DDBJ databases">
        <authorList>
            <person name="Varghese N."/>
            <person name="Submissions S."/>
        </authorList>
    </citation>
    <scope>NUCLEOTIDE SEQUENCE [LARGE SCALE GENOMIC DNA]</scope>
    <source>
        <strain evidence="7">DSM 23256</strain>
    </source>
</reference>
<name>A0A1G7LA55_9FIRM</name>
<accession>A0A1G7LA55</accession>
<dbReference type="CDD" id="cd00502">
    <property type="entry name" value="DHQase_I"/>
    <property type="match status" value="1"/>
</dbReference>
<dbReference type="SUPFAM" id="SSF51569">
    <property type="entry name" value="Aldolase"/>
    <property type="match status" value="1"/>
</dbReference>
<dbReference type="STRING" id="1123285.SAMN05660235_01695"/>
<gene>
    <name evidence="5" type="primary">aroD</name>
    <name evidence="6" type="ORF">SAMN05660235_01695</name>
</gene>
<feature type="binding site" evidence="5">
    <location>
        <begin position="42"/>
        <end position="44"/>
    </location>
    <ligand>
        <name>3-dehydroquinate</name>
        <dbReference type="ChEBI" id="CHEBI:32364"/>
    </ligand>
</feature>
<dbReference type="InterPro" id="IPR001381">
    <property type="entry name" value="DHquinase_I"/>
</dbReference>
<dbReference type="Pfam" id="PF01487">
    <property type="entry name" value="DHquinase_I"/>
    <property type="match status" value="1"/>
</dbReference>
<dbReference type="Gene3D" id="3.20.20.70">
    <property type="entry name" value="Aldolase class I"/>
    <property type="match status" value="1"/>
</dbReference>
<dbReference type="UniPathway" id="UPA00053">
    <property type="reaction ID" value="UER00086"/>
</dbReference>
<evidence type="ECO:0000256" key="2">
    <source>
        <dbReference type="ARBA" id="ARBA00023141"/>
    </source>
</evidence>
<keyword evidence="7" id="KW-1185">Reference proteome</keyword>
<feature type="active site" description="Proton donor/acceptor" evidence="5">
    <location>
        <position position="140"/>
    </location>
</feature>
<dbReference type="GO" id="GO:0046279">
    <property type="term" value="P:3,4-dihydroxybenzoate biosynthetic process"/>
    <property type="evidence" value="ECO:0007669"/>
    <property type="project" value="UniProtKB-ARBA"/>
</dbReference>
<dbReference type="InterPro" id="IPR050146">
    <property type="entry name" value="Type-I_3-dehydroquinase"/>
</dbReference>
<dbReference type="HAMAP" id="MF_00214">
    <property type="entry name" value="AroD"/>
    <property type="match status" value="1"/>
</dbReference>
<dbReference type="NCBIfam" id="TIGR01093">
    <property type="entry name" value="aroD"/>
    <property type="match status" value="1"/>
</dbReference>
<dbReference type="PANTHER" id="PTHR43699">
    <property type="entry name" value="3-DEHYDROQUINATE DEHYDRATASE"/>
    <property type="match status" value="1"/>
</dbReference>
<feature type="binding site" evidence="5">
    <location>
        <position position="209"/>
    </location>
    <ligand>
        <name>3-dehydroquinate</name>
        <dbReference type="ChEBI" id="CHEBI:32364"/>
    </ligand>
</feature>
<comment type="caution">
    <text evidence="5">Lacks conserved residue(s) required for the propagation of feature annotation.</text>
</comment>
<feature type="binding site" evidence="5">
    <location>
        <position position="78"/>
    </location>
    <ligand>
        <name>3-dehydroquinate</name>
        <dbReference type="ChEBI" id="CHEBI:32364"/>
    </ligand>
</feature>
<feature type="active site" description="Schiff-base intermediate with substrate" evidence="5">
    <location>
        <position position="167"/>
    </location>
</feature>